<sequence>MGSYCMGKSRSSFKAWCKLAYMLSNCTLE</sequence>
<evidence type="ECO:0000313" key="1">
    <source>
        <dbReference type="EMBL" id="MBX42951.1"/>
    </source>
</evidence>
<name>A0A2P2NKC0_RHIMU</name>
<dbReference type="AlphaFoldDB" id="A0A2P2NKC0"/>
<protein>
    <submittedName>
        <fullName evidence="1">Uncharacterized protein</fullName>
    </submittedName>
</protein>
<organism evidence="1">
    <name type="scientific">Rhizophora mucronata</name>
    <name type="common">Asiatic mangrove</name>
    <dbReference type="NCBI Taxonomy" id="61149"/>
    <lineage>
        <taxon>Eukaryota</taxon>
        <taxon>Viridiplantae</taxon>
        <taxon>Streptophyta</taxon>
        <taxon>Embryophyta</taxon>
        <taxon>Tracheophyta</taxon>
        <taxon>Spermatophyta</taxon>
        <taxon>Magnoliopsida</taxon>
        <taxon>eudicotyledons</taxon>
        <taxon>Gunneridae</taxon>
        <taxon>Pentapetalae</taxon>
        <taxon>rosids</taxon>
        <taxon>fabids</taxon>
        <taxon>Malpighiales</taxon>
        <taxon>Rhizophoraceae</taxon>
        <taxon>Rhizophora</taxon>
    </lineage>
</organism>
<dbReference type="EMBL" id="GGEC01062467">
    <property type="protein sequence ID" value="MBX42951.1"/>
    <property type="molecule type" value="Transcribed_RNA"/>
</dbReference>
<proteinExistence type="predicted"/>
<reference evidence="1" key="1">
    <citation type="submission" date="2018-02" db="EMBL/GenBank/DDBJ databases">
        <title>Rhizophora mucronata_Transcriptome.</title>
        <authorList>
            <person name="Meera S.P."/>
            <person name="Sreeshan A."/>
            <person name="Augustine A."/>
        </authorList>
    </citation>
    <scope>NUCLEOTIDE SEQUENCE</scope>
    <source>
        <tissue evidence="1">Leaf</tissue>
    </source>
</reference>
<accession>A0A2P2NKC0</accession>